<evidence type="ECO:0000256" key="1">
    <source>
        <dbReference type="ARBA" id="ARBA00023284"/>
    </source>
</evidence>
<dbReference type="Pfam" id="PF00578">
    <property type="entry name" value="AhpC-TSA"/>
    <property type="match status" value="1"/>
</dbReference>
<dbReference type="GO" id="GO:0016491">
    <property type="term" value="F:oxidoreductase activity"/>
    <property type="evidence" value="ECO:0007669"/>
    <property type="project" value="InterPro"/>
</dbReference>
<proteinExistence type="predicted"/>
<keyword evidence="1" id="KW-0676">Redox-active center</keyword>
<dbReference type="SUPFAM" id="SSF52833">
    <property type="entry name" value="Thioredoxin-like"/>
    <property type="match status" value="1"/>
</dbReference>
<evidence type="ECO:0000313" key="4">
    <source>
        <dbReference type="Proteomes" id="UP000753961"/>
    </source>
</evidence>
<dbReference type="InterPro" id="IPR036249">
    <property type="entry name" value="Thioredoxin-like_sf"/>
</dbReference>
<dbReference type="RefSeq" id="WP_222578497.1">
    <property type="nucleotide sequence ID" value="NZ_JAHVHU010000002.1"/>
</dbReference>
<dbReference type="PROSITE" id="PS00194">
    <property type="entry name" value="THIOREDOXIN_1"/>
    <property type="match status" value="1"/>
</dbReference>
<dbReference type="PROSITE" id="PS51352">
    <property type="entry name" value="THIOREDOXIN_2"/>
    <property type="match status" value="1"/>
</dbReference>
<evidence type="ECO:0000313" key="3">
    <source>
        <dbReference type="EMBL" id="MBY5956983.1"/>
    </source>
</evidence>
<dbReference type="PANTHER" id="PTHR42852:SF17">
    <property type="entry name" value="THIOREDOXIN-LIKE PROTEIN HI_1115"/>
    <property type="match status" value="1"/>
</dbReference>
<reference evidence="3" key="1">
    <citation type="submission" date="2021-06" db="EMBL/GenBank/DDBJ databases">
        <title>44 bacteria genomes isolated from Dapeng, Shenzhen.</title>
        <authorList>
            <person name="Zheng W."/>
            <person name="Yu S."/>
            <person name="Huang Y."/>
        </authorList>
    </citation>
    <scope>NUCLEOTIDE SEQUENCE</scope>
    <source>
        <strain evidence="3">DP5N28-2</strain>
    </source>
</reference>
<dbReference type="EMBL" id="JAHVHU010000002">
    <property type="protein sequence ID" value="MBY5956983.1"/>
    <property type="molecule type" value="Genomic_DNA"/>
</dbReference>
<dbReference type="InterPro" id="IPR013766">
    <property type="entry name" value="Thioredoxin_domain"/>
</dbReference>
<evidence type="ECO:0000259" key="2">
    <source>
        <dbReference type="PROSITE" id="PS51352"/>
    </source>
</evidence>
<protein>
    <submittedName>
        <fullName evidence="3">TlpA family protein disulfide reductase</fullName>
    </submittedName>
</protein>
<dbReference type="PANTHER" id="PTHR42852">
    <property type="entry name" value="THIOL:DISULFIDE INTERCHANGE PROTEIN DSBE"/>
    <property type="match status" value="1"/>
</dbReference>
<keyword evidence="4" id="KW-1185">Reference proteome</keyword>
<organism evidence="3 4">
    <name type="scientific">Membranihabitans marinus</name>
    <dbReference type="NCBI Taxonomy" id="1227546"/>
    <lineage>
        <taxon>Bacteria</taxon>
        <taxon>Pseudomonadati</taxon>
        <taxon>Bacteroidota</taxon>
        <taxon>Saprospiria</taxon>
        <taxon>Saprospirales</taxon>
        <taxon>Saprospiraceae</taxon>
        <taxon>Membranihabitans</taxon>
    </lineage>
</organism>
<comment type="caution">
    <text evidence="3">The sequence shown here is derived from an EMBL/GenBank/DDBJ whole genome shotgun (WGS) entry which is preliminary data.</text>
</comment>
<dbReference type="Gene3D" id="3.40.30.10">
    <property type="entry name" value="Glutaredoxin"/>
    <property type="match status" value="1"/>
</dbReference>
<dbReference type="InterPro" id="IPR000866">
    <property type="entry name" value="AhpC/TSA"/>
</dbReference>
<dbReference type="InterPro" id="IPR050553">
    <property type="entry name" value="Thioredoxin_ResA/DsbE_sf"/>
</dbReference>
<name>A0A953L8W2_9BACT</name>
<dbReference type="AlphaFoldDB" id="A0A953L8W2"/>
<accession>A0A953L8W2</accession>
<dbReference type="Proteomes" id="UP000753961">
    <property type="component" value="Unassembled WGS sequence"/>
</dbReference>
<sequence length="162" mass="18503">MKLLLGCILTVFMIGWSYGQSLPLHQIDLKGMKGERTTMDKILPEGKNVILSFWATWCGPCKKELDAIQEKYEAWQNKYNVELIAISTDNARTAGRVKAMVKQYKWPYAVYQDMEDQSKQIFNYESIPFTAVLDAQGNLVYTHIGYSNGDEKLLEKALAKLP</sequence>
<dbReference type="InterPro" id="IPR017937">
    <property type="entry name" value="Thioredoxin_CS"/>
</dbReference>
<dbReference type="GO" id="GO:0016209">
    <property type="term" value="F:antioxidant activity"/>
    <property type="evidence" value="ECO:0007669"/>
    <property type="project" value="InterPro"/>
</dbReference>
<gene>
    <name evidence="3" type="ORF">KUV50_02470</name>
</gene>
<dbReference type="CDD" id="cd02966">
    <property type="entry name" value="TlpA_like_family"/>
    <property type="match status" value="1"/>
</dbReference>
<feature type="domain" description="Thioredoxin" evidence="2">
    <location>
        <begin position="3"/>
        <end position="162"/>
    </location>
</feature>